<keyword evidence="5 8" id="KW-1133">Transmembrane helix</keyword>
<dbReference type="EMBL" id="CM001440">
    <property type="protein sequence ID" value="EHR60849.1"/>
    <property type="molecule type" value="Genomic_DNA"/>
</dbReference>
<evidence type="ECO:0000256" key="4">
    <source>
        <dbReference type="ARBA" id="ARBA00022746"/>
    </source>
</evidence>
<evidence type="ECO:0000256" key="3">
    <source>
        <dbReference type="ARBA" id="ARBA00022692"/>
    </source>
</evidence>
<dbReference type="OrthoDB" id="5195186at2"/>
<feature type="domain" description="Lycopene cyclase" evidence="9">
    <location>
        <begin position="17"/>
        <end position="105"/>
    </location>
</feature>
<dbReference type="Proteomes" id="UP000002791">
    <property type="component" value="Chromosome"/>
</dbReference>
<accession>H5XKJ5</accession>
<dbReference type="eggNOG" id="ENOG5033310">
    <property type="taxonomic scope" value="Bacteria"/>
</dbReference>
<organism evidence="10 11">
    <name type="scientific">Saccharomonospora cyanea NA-134</name>
    <dbReference type="NCBI Taxonomy" id="882082"/>
    <lineage>
        <taxon>Bacteria</taxon>
        <taxon>Bacillati</taxon>
        <taxon>Actinomycetota</taxon>
        <taxon>Actinomycetes</taxon>
        <taxon>Pseudonocardiales</taxon>
        <taxon>Pseudonocardiaceae</taxon>
        <taxon>Saccharomonospora</taxon>
    </lineage>
</organism>
<feature type="transmembrane region" description="Helical" evidence="8">
    <location>
        <begin position="48"/>
        <end position="68"/>
    </location>
</feature>
<evidence type="ECO:0000256" key="1">
    <source>
        <dbReference type="ARBA" id="ARBA00004141"/>
    </source>
</evidence>
<comment type="subcellular location">
    <subcellularLocation>
        <location evidence="1">Membrane</location>
        <topology evidence="1">Multi-pass membrane protein</topology>
    </subcellularLocation>
</comment>
<dbReference type="GO" id="GO:0045436">
    <property type="term" value="F:lycopene beta cyclase activity"/>
    <property type="evidence" value="ECO:0007669"/>
    <property type="project" value="UniProtKB-ARBA"/>
</dbReference>
<reference evidence="10 11" key="1">
    <citation type="submission" date="2011-11" db="EMBL/GenBank/DDBJ databases">
        <title>The Noncontiguous Finished sequence of Saccharomonospora cyanea NA-134.</title>
        <authorList>
            <consortium name="US DOE Joint Genome Institute"/>
            <person name="Lucas S."/>
            <person name="Han J."/>
            <person name="Lapidus A."/>
            <person name="Cheng J.-F."/>
            <person name="Goodwin L."/>
            <person name="Pitluck S."/>
            <person name="Peters L."/>
            <person name="Ovchinnikova G."/>
            <person name="Lu M."/>
            <person name="Detter J.C."/>
            <person name="Han C."/>
            <person name="Tapia R."/>
            <person name="Land M."/>
            <person name="Hauser L."/>
            <person name="Kyrpides N."/>
            <person name="Ivanova N."/>
            <person name="Pagani I."/>
            <person name="Brambilla E.-M."/>
            <person name="Klenk H.-P."/>
            <person name="Woyke T."/>
        </authorList>
    </citation>
    <scope>NUCLEOTIDE SEQUENCE [LARGE SCALE GENOMIC DNA]</scope>
    <source>
        <strain evidence="10 11">NA-134</strain>
    </source>
</reference>
<evidence type="ECO:0000313" key="11">
    <source>
        <dbReference type="Proteomes" id="UP000002791"/>
    </source>
</evidence>
<dbReference type="GO" id="GO:0016117">
    <property type="term" value="P:carotenoid biosynthetic process"/>
    <property type="evidence" value="ECO:0007669"/>
    <property type="project" value="UniProtKB-KW"/>
</dbReference>
<dbReference type="STRING" id="882082.SaccyDRAFT_1955"/>
<feature type="transmembrane region" description="Helical" evidence="8">
    <location>
        <begin position="15"/>
        <end position="36"/>
    </location>
</feature>
<dbReference type="RefSeq" id="WP_005455718.1">
    <property type="nucleotide sequence ID" value="NZ_CM001440.1"/>
</dbReference>
<evidence type="ECO:0000256" key="7">
    <source>
        <dbReference type="ARBA" id="ARBA00023235"/>
    </source>
</evidence>
<dbReference type="GO" id="GO:0016020">
    <property type="term" value="C:membrane"/>
    <property type="evidence" value="ECO:0007669"/>
    <property type="project" value="UniProtKB-SubCell"/>
</dbReference>
<evidence type="ECO:0000313" key="10">
    <source>
        <dbReference type="EMBL" id="EHR60849.1"/>
    </source>
</evidence>
<evidence type="ECO:0000256" key="8">
    <source>
        <dbReference type="SAM" id="Phobius"/>
    </source>
</evidence>
<feature type="transmembrane region" description="Helical" evidence="8">
    <location>
        <begin position="88"/>
        <end position="106"/>
    </location>
</feature>
<evidence type="ECO:0000256" key="2">
    <source>
        <dbReference type="ARBA" id="ARBA00004829"/>
    </source>
</evidence>
<sequence>MPAPPNAATFPPDQWHYALVLAACLAITLPLEFAGARVYRRPRRLARALAPALLFLAWDVAAIAAGVWEIRPGHTLGAWLAPGLPIEEVLFFVTIPLCALLTFETVRRIETVRRTRVGDRE</sequence>
<evidence type="ECO:0000259" key="9">
    <source>
        <dbReference type="Pfam" id="PF18916"/>
    </source>
</evidence>
<dbReference type="AlphaFoldDB" id="H5XKJ5"/>
<gene>
    <name evidence="10" type="ORF">SaccyDRAFT_1955</name>
</gene>
<dbReference type="GO" id="GO:0016872">
    <property type="term" value="F:intramolecular lyase activity"/>
    <property type="evidence" value="ECO:0007669"/>
    <property type="project" value="InterPro"/>
</dbReference>
<name>H5XKJ5_9PSEU</name>
<keyword evidence="6 8" id="KW-0472">Membrane</keyword>
<evidence type="ECO:0000256" key="6">
    <source>
        <dbReference type="ARBA" id="ARBA00023136"/>
    </source>
</evidence>
<comment type="pathway">
    <text evidence="2">Carotenoid biosynthesis.</text>
</comment>
<dbReference type="Pfam" id="PF18916">
    <property type="entry name" value="Lycopene_cyc"/>
    <property type="match status" value="1"/>
</dbReference>
<proteinExistence type="predicted"/>
<keyword evidence="4" id="KW-0125">Carotenoid biosynthesis</keyword>
<dbReference type="NCBIfam" id="TIGR03462">
    <property type="entry name" value="CarR_dom_SF"/>
    <property type="match status" value="1"/>
</dbReference>
<protein>
    <submittedName>
        <fullName evidence="10">Lycopene cyclase domain protein</fullName>
    </submittedName>
</protein>
<dbReference type="InterPro" id="IPR017825">
    <property type="entry name" value="Lycopene_cyclase_dom"/>
</dbReference>
<keyword evidence="3 8" id="KW-0812">Transmembrane</keyword>
<dbReference type="HOGENOM" id="CLU_136708_0_0_11"/>
<keyword evidence="11" id="KW-1185">Reference proteome</keyword>
<evidence type="ECO:0000256" key="5">
    <source>
        <dbReference type="ARBA" id="ARBA00022989"/>
    </source>
</evidence>
<keyword evidence="7" id="KW-0413">Isomerase</keyword>